<feature type="signal peptide" evidence="2">
    <location>
        <begin position="1"/>
        <end position="26"/>
    </location>
</feature>
<comment type="caution">
    <text evidence="3">The sequence shown here is derived from an EMBL/GenBank/DDBJ whole genome shotgun (WGS) entry which is preliminary data.</text>
</comment>
<proteinExistence type="predicted"/>
<keyword evidence="2" id="KW-0732">Signal</keyword>
<gene>
    <name evidence="3" type="ORF">D8780_00295</name>
</gene>
<dbReference type="InterPro" id="IPR027020">
    <property type="entry name" value="YnjB"/>
</dbReference>
<evidence type="ECO:0000256" key="2">
    <source>
        <dbReference type="SAM" id="SignalP"/>
    </source>
</evidence>
<dbReference type="PANTHER" id="PTHR42779">
    <property type="entry name" value="PROTEIN YNJB"/>
    <property type="match status" value="1"/>
</dbReference>
<dbReference type="SUPFAM" id="SSF53850">
    <property type="entry name" value="Periplasmic binding protein-like II"/>
    <property type="match status" value="1"/>
</dbReference>
<evidence type="ECO:0000256" key="1">
    <source>
        <dbReference type="ARBA" id="ARBA00022764"/>
    </source>
</evidence>
<dbReference type="AlphaFoldDB" id="A0A3L7JL91"/>
<evidence type="ECO:0000313" key="4">
    <source>
        <dbReference type="Proteomes" id="UP000281094"/>
    </source>
</evidence>
<dbReference type="RefSeq" id="WP_121646259.1">
    <property type="nucleotide sequence ID" value="NZ_RCWN01000001.1"/>
</dbReference>
<dbReference type="InterPro" id="IPR006059">
    <property type="entry name" value="SBP"/>
</dbReference>
<dbReference type="PIRSF" id="PIRSF029172">
    <property type="entry name" value="UCP029172_ABC_sbc_YnjB"/>
    <property type="match status" value="1"/>
</dbReference>
<name>A0A3L7JL91_9HYPH</name>
<keyword evidence="4" id="KW-1185">Reference proteome</keyword>
<sequence length="414" mass="45376">MIVKKYCRIASFVFVGVLATIGSAFAQNKAPAVSEWEAVEAAAKGQTVQWNAWGGAENINAYIDWVGERMEELYGVSVNHVRLSDTAEAVSRVVAEKAAGRTEDGSVDLIWINGENFVAMKERGLLETPGWATDLPNWQYVDVENKPTVVTDFTVSTEGLESPWGMAKLTFWHDTARTDEASLPHSAKEIAAWLKDNPGRFTYPAPPDFIGSTFLKQLLVETAPDDIDLSQPVTDESFEAATKTMFAMLDEMRPNLWRSGQRHPENYSAMKSLLADGEVDILFAFNPAEASSGIAAGELPESVRPLTFPAGTLGNSHFVAIPFNAANREGALLLANFLISPEAQIRKENPDIWGDPTVLDVARLPEEDRASFEALPLGPATPSPAETGPVIAEPHATWQERLEEEWEERYVVGG</sequence>
<reference evidence="3 4" key="1">
    <citation type="submission" date="2018-10" db="EMBL/GenBank/DDBJ databases">
        <title>Notoacmeibacter sp. M2BS9Y-3-1, whole genome shotgun sequence.</title>
        <authorList>
            <person name="Tuo L."/>
        </authorList>
    </citation>
    <scope>NUCLEOTIDE SEQUENCE [LARGE SCALE GENOMIC DNA]</scope>
    <source>
        <strain evidence="3 4">M2BS9Y-3-1</strain>
    </source>
</reference>
<dbReference type="Pfam" id="PF13416">
    <property type="entry name" value="SBP_bac_8"/>
    <property type="match status" value="1"/>
</dbReference>
<dbReference type="Gene3D" id="3.40.190.10">
    <property type="entry name" value="Periplasmic binding protein-like II"/>
    <property type="match status" value="2"/>
</dbReference>
<dbReference type="Proteomes" id="UP000281094">
    <property type="component" value="Unassembled WGS sequence"/>
</dbReference>
<evidence type="ECO:0000313" key="3">
    <source>
        <dbReference type="EMBL" id="RLQ89292.1"/>
    </source>
</evidence>
<keyword evidence="1" id="KW-0574">Periplasm</keyword>
<feature type="chain" id="PRO_5018324003" evidence="2">
    <location>
        <begin position="27"/>
        <end position="414"/>
    </location>
</feature>
<dbReference type="NCBIfam" id="NF008633">
    <property type="entry name" value="PRK11622.1"/>
    <property type="match status" value="1"/>
</dbReference>
<accession>A0A3L7JL91</accession>
<dbReference type="EMBL" id="RCWN01000001">
    <property type="protein sequence ID" value="RLQ89292.1"/>
    <property type="molecule type" value="Genomic_DNA"/>
</dbReference>
<protein>
    <submittedName>
        <fullName evidence="3">ABC transporter substrate-binding protein</fullName>
    </submittedName>
</protein>
<dbReference type="PANTHER" id="PTHR42779:SF1">
    <property type="entry name" value="PROTEIN YNJB"/>
    <property type="match status" value="1"/>
</dbReference>
<organism evidence="3 4">
    <name type="scientific">Notoacmeibacter ruber</name>
    <dbReference type="NCBI Taxonomy" id="2670375"/>
    <lineage>
        <taxon>Bacteria</taxon>
        <taxon>Pseudomonadati</taxon>
        <taxon>Pseudomonadota</taxon>
        <taxon>Alphaproteobacteria</taxon>
        <taxon>Hyphomicrobiales</taxon>
        <taxon>Notoacmeibacteraceae</taxon>
        <taxon>Notoacmeibacter</taxon>
    </lineage>
</organism>